<evidence type="ECO:0000256" key="1">
    <source>
        <dbReference type="SAM" id="Phobius"/>
    </source>
</evidence>
<evidence type="ECO:0000313" key="2">
    <source>
        <dbReference type="EnsemblMetazoa" id="ADIR014574-PA"/>
    </source>
</evidence>
<dbReference type="AlphaFoldDB" id="A0A182NXJ7"/>
<proteinExistence type="predicted"/>
<keyword evidence="3" id="KW-1185">Reference proteome</keyword>
<reference evidence="2" key="2">
    <citation type="submission" date="2020-05" db="UniProtKB">
        <authorList>
            <consortium name="EnsemblMetazoa"/>
        </authorList>
    </citation>
    <scope>IDENTIFICATION</scope>
    <source>
        <strain evidence="2">WRAIR2</strain>
    </source>
</reference>
<protein>
    <submittedName>
        <fullName evidence="2">Uncharacterized protein</fullName>
    </submittedName>
</protein>
<keyword evidence="1" id="KW-0472">Membrane</keyword>
<dbReference type="VEuPathDB" id="VectorBase:ADIR014574"/>
<reference evidence="3" key="1">
    <citation type="submission" date="2013-03" db="EMBL/GenBank/DDBJ databases">
        <title>The Genome Sequence of Anopheles dirus WRAIR2.</title>
        <authorList>
            <consortium name="The Broad Institute Genomics Platform"/>
            <person name="Neafsey D.E."/>
            <person name="Walton C."/>
            <person name="Walker B."/>
            <person name="Young S.K."/>
            <person name="Zeng Q."/>
            <person name="Gargeya S."/>
            <person name="Fitzgerald M."/>
            <person name="Haas B."/>
            <person name="Abouelleil A."/>
            <person name="Allen A.W."/>
            <person name="Alvarado L."/>
            <person name="Arachchi H.M."/>
            <person name="Berlin A.M."/>
            <person name="Chapman S.B."/>
            <person name="Gainer-Dewar J."/>
            <person name="Goldberg J."/>
            <person name="Griggs A."/>
            <person name="Gujja S."/>
            <person name="Hansen M."/>
            <person name="Howarth C."/>
            <person name="Imamovic A."/>
            <person name="Ireland A."/>
            <person name="Larimer J."/>
            <person name="McCowan C."/>
            <person name="Murphy C."/>
            <person name="Pearson M."/>
            <person name="Poon T.W."/>
            <person name="Priest M."/>
            <person name="Roberts A."/>
            <person name="Saif S."/>
            <person name="Shea T."/>
            <person name="Sisk P."/>
            <person name="Sykes S."/>
            <person name="Wortman J."/>
            <person name="Nusbaum C."/>
            <person name="Birren B."/>
        </authorList>
    </citation>
    <scope>NUCLEOTIDE SEQUENCE [LARGE SCALE GENOMIC DNA]</scope>
    <source>
        <strain evidence="3">WRAIR2</strain>
    </source>
</reference>
<organism evidence="2 3">
    <name type="scientific">Anopheles dirus</name>
    <dbReference type="NCBI Taxonomy" id="7168"/>
    <lineage>
        <taxon>Eukaryota</taxon>
        <taxon>Metazoa</taxon>
        <taxon>Ecdysozoa</taxon>
        <taxon>Arthropoda</taxon>
        <taxon>Hexapoda</taxon>
        <taxon>Insecta</taxon>
        <taxon>Pterygota</taxon>
        <taxon>Neoptera</taxon>
        <taxon>Endopterygota</taxon>
        <taxon>Diptera</taxon>
        <taxon>Nematocera</taxon>
        <taxon>Culicoidea</taxon>
        <taxon>Culicidae</taxon>
        <taxon>Anophelinae</taxon>
        <taxon>Anopheles</taxon>
    </lineage>
</organism>
<sequence>MSSPGGDVLRCFFSWRPDDNCLFTLRILLWLFFFWWNKILSQVYSVRLLTLPSGGAATDGKQDGTAYSVQPAAQLL</sequence>
<dbReference type="Proteomes" id="UP000075884">
    <property type="component" value="Unassembled WGS sequence"/>
</dbReference>
<dbReference type="EnsemblMetazoa" id="ADIR014574-RA">
    <property type="protein sequence ID" value="ADIR014574-PA"/>
    <property type="gene ID" value="ADIR014574"/>
</dbReference>
<accession>A0A182NXJ7</accession>
<keyword evidence="1" id="KW-1133">Transmembrane helix</keyword>
<name>A0A182NXJ7_9DIPT</name>
<keyword evidence="1" id="KW-0812">Transmembrane</keyword>
<evidence type="ECO:0000313" key="3">
    <source>
        <dbReference type="Proteomes" id="UP000075884"/>
    </source>
</evidence>
<feature type="transmembrane region" description="Helical" evidence="1">
    <location>
        <begin position="22"/>
        <end position="40"/>
    </location>
</feature>